<comment type="caution">
    <text evidence="1">The sequence shown here is derived from an EMBL/GenBank/DDBJ whole genome shotgun (WGS) entry which is preliminary data.</text>
</comment>
<dbReference type="OrthoDB" id="3397424at2"/>
<gene>
    <name evidence="1" type="ORF">E0L93_12140</name>
</gene>
<dbReference type="PANTHER" id="PTHR40037">
    <property type="entry name" value="PHOSPHOESTERASE YJCG-RELATED"/>
    <property type="match status" value="1"/>
</dbReference>
<keyword evidence="2" id="KW-1185">Reference proteome</keyword>
<dbReference type="Pfam" id="PF13563">
    <property type="entry name" value="2_5_RNA_ligase2"/>
    <property type="match status" value="1"/>
</dbReference>
<accession>A0A4R1BEQ4</accession>
<evidence type="ECO:0000313" key="1">
    <source>
        <dbReference type="EMBL" id="TCJ15573.1"/>
    </source>
</evidence>
<dbReference type="InterPro" id="IPR050580">
    <property type="entry name" value="2H_phosphoesterase_YjcG-like"/>
</dbReference>
<dbReference type="AlphaFoldDB" id="A0A4R1BEQ4"/>
<reference evidence="1 2" key="1">
    <citation type="submission" date="2019-03" db="EMBL/GenBank/DDBJ databases">
        <title>Whole genome sequence of a novel Rubrobacter taiwanensis strain, isolated from Yellowstone National Park.</title>
        <authorList>
            <person name="Freed S."/>
            <person name="Ramaley R.F."/>
            <person name="Kyndt J.A."/>
        </authorList>
    </citation>
    <scope>NUCLEOTIDE SEQUENCE [LARGE SCALE GENOMIC DNA]</scope>
    <source>
        <strain evidence="1 2">Yellowstone</strain>
    </source>
</reference>
<evidence type="ECO:0000313" key="2">
    <source>
        <dbReference type="Proteomes" id="UP000295244"/>
    </source>
</evidence>
<dbReference type="EMBL" id="SKBU01000023">
    <property type="protein sequence ID" value="TCJ15573.1"/>
    <property type="molecule type" value="Genomic_DNA"/>
</dbReference>
<proteinExistence type="predicted"/>
<dbReference type="InterPro" id="IPR009097">
    <property type="entry name" value="Cyclic_Pdiesterase"/>
</dbReference>
<sequence>MLQAVASLLVGEHRRAVEEIRSGLEERFGIRGDYAGHLPHFSYQVAEEYDVGRLKELLRGFAREVSPFEVRTSGLGVFTGERPVLYVPIVRTPALSWLHRVLWRELSGTGQNISGYYRPEYWIPHITLAQGERFEELLPDVLCWLKDREFGWKVPVNNLALIQRAGAEHELIFQVGLGP</sequence>
<dbReference type="Gene3D" id="3.90.1140.10">
    <property type="entry name" value="Cyclic phosphodiesterase"/>
    <property type="match status" value="1"/>
</dbReference>
<organism evidence="1 2">
    <name type="scientific">Rubrobacter taiwanensis</name>
    <dbReference type="NCBI Taxonomy" id="185139"/>
    <lineage>
        <taxon>Bacteria</taxon>
        <taxon>Bacillati</taxon>
        <taxon>Actinomycetota</taxon>
        <taxon>Rubrobacteria</taxon>
        <taxon>Rubrobacterales</taxon>
        <taxon>Rubrobacteraceae</taxon>
        <taxon>Rubrobacter</taxon>
    </lineage>
</organism>
<protein>
    <submittedName>
        <fullName evidence="1">2'-5' RNA ligase family protein</fullName>
    </submittedName>
</protein>
<keyword evidence="1" id="KW-0436">Ligase</keyword>
<dbReference type="PANTHER" id="PTHR40037:SF1">
    <property type="entry name" value="PHOSPHOESTERASE SAOUHSC_00951-RELATED"/>
    <property type="match status" value="1"/>
</dbReference>
<dbReference type="Proteomes" id="UP000295244">
    <property type="component" value="Unassembled WGS sequence"/>
</dbReference>
<name>A0A4R1BEQ4_9ACTN</name>
<dbReference type="GO" id="GO:0016874">
    <property type="term" value="F:ligase activity"/>
    <property type="evidence" value="ECO:0007669"/>
    <property type="project" value="UniProtKB-KW"/>
</dbReference>
<dbReference type="RefSeq" id="WP_132692305.1">
    <property type="nucleotide sequence ID" value="NZ_SKBU01000023.1"/>
</dbReference>
<dbReference type="SUPFAM" id="SSF55144">
    <property type="entry name" value="LigT-like"/>
    <property type="match status" value="1"/>
</dbReference>